<feature type="compositionally biased region" description="Low complexity" evidence="1">
    <location>
        <begin position="67"/>
        <end position="77"/>
    </location>
</feature>
<gene>
    <name evidence="2" type="ORF">F7725_000339</name>
</gene>
<dbReference type="OrthoDB" id="6431883at2759"/>
<evidence type="ECO:0000313" key="2">
    <source>
        <dbReference type="EMBL" id="KAF3860084.1"/>
    </source>
</evidence>
<keyword evidence="3" id="KW-1185">Reference proteome</keyword>
<reference evidence="2 3" key="1">
    <citation type="submission" date="2020-03" db="EMBL/GenBank/DDBJ databases">
        <title>Dissostichus mawsoni Genome sequencing and assembly.</title>
        <authorList>
            <person name="Park H."/>
        </authorList>
    </citation>
    <scope>NUCLEOTIDE SEQUENCE [LARGE SCALE GENOMIC DNA]</scope>
    <source>
        <strain evidence="2">DM0001</strain>
        <tissue evidence="2">Muscle</tissue>
    </source>
</reference>
<dbReference type="Proteomes" id="UP000518266">
    <property type="component" value="Unassembled WGS sequence"/>
</dbReference>
<name>A0A7J5ZE41_DISMA</name>
<dbReference type="EMBL" id="JAAKFY010000002">
    <property type="protein sequence ID" value="KAF3860084.1"/>
    <property type="molecule type" value="Genomic_DNA"/>
</dbReference>
<accession>A0A7J5ZE41</accession>
<organism evidence="2 3">
    <name type="scientific">Dissostichus mawsoni</name>
    <name type="common">Antarctic cod</name>
    <dbReference type="NCBI Taxonomy" id="36200"/>
    <lineage>
        <taxon>Eukaryota</taxon>
        <taxon>Metazoa</taxon>
        <taxon>Chordata</taxon>
        <taxon>Craniata</taxon>
        <taxon>Vertebrata</taxon>
        <taxon>Euteleostomi</taxon>
        <taxon>Actinopterygii</taxon>
        <taxon>Neopterygii</taxon>
        <taxon>Teleostei</taxon>
        <taxon>Neoteleostei</taxon>
        <taxon>Acanthomorphata</taxon>
        <taxon>Eupercaria</taxon>
        <taxon>Perciformes</taxon>
        <taxon>Notothenioidei</taxon>
        <taxon>Nototheniidae</taxon>
        <taxon>Dissostichus</taxon>
    </lineage>
</organism>
<sequence>MLGPMALDSMLIQVNTVASTCMVFCLLQTRKTVKWQGSLDNLEDLGEVRLDFYSEPPPAAPEPGKLPSSPSPSSDSPAALLHQLSAVATLHQRGLGGGGVAPKLRKPCGELYPSRPSSALDCCGCTDWKLPLQRSLHFKLHILRSKVSPAIERWPMALEAISITTGSLEGSRLRRMELAKKRKEDQENCQFKTDWTEKYWFFYRTTPMLNRLNVAVIKSDNLKRHFTSIHAA</sequence>
<comment type="caution">
    <text evidence="2">The sequence shown here is derived from an EMBL/GenBank/DDBJ whole genome shotgun (WGS) entry which is preliminary data.</text>
</comment>
<feature type="region of interest" description="Disordered" evidence="1">
    <location>
        <begin position="53"/>
        <end position="77"/>
    </location>
</feature>
<evidence type="ECO:0000313" key="3">
    <source>
        <dbReference type="Proteomes" id="UP000518266"/>
    </source>
</evidence>
<dbReference type="AlphaFoldDB" id="A0A7J5ZE41"/>
<protein>
    <submittedName>
        <fullName evidence="2">Uncharacterized protein</fullName>
    </submittedName>
</protein>
<evidence type="ECO:0000256" key="1">
    <source>
        <dbReference type="SAM" id="MobiDB-lite"/>
    </source>
</evidence>
<proteinExistence type="predicted"/>